<keyword evidence="5" id="KW-0694">RNA-binding</keyword>
<comment type="subunit">
    <text evidence="5">Part of the 30S ribosomal subunit.</text>
</comment>
<dbReference type="GO" id="GO:0005840">
    <property type="term" value="C:ribosome"/>
    <property type="evidence" value="ECO:0007669"/>
    <property type="project" value="UniProtKB-KW"/>
</dbReference>
<organism evidence="7 8">
    <name type="scientific">Candidatus Lokiarchaeum ossiferum</name>
    <dbReference type="NCBI Taxonomy" id="2951803"/>
    <lineage>
        <taxon>Archaea</taxon>
        <taxon>Promethearchaeati</taxon>
        <taxon>Promethearchaeota</taxon>
        <taxon>Promethearchaeia</taxon>
        <taxon>Promethearchaeales</taxon>
        <taxon>Promethearchaeaceae</taxon>
        <taxon>Candidatus Lokiarchaeum</taxon>
    </lineage>
</organism>
<keyword evidence="3 5" id="KW-0689">Ribosomal protein</keyword>
<dbReference type="InterPro" id="IPR047863">
    <property type="entry name" value="Ribosomal_uS8_CS"/>
</dbReference>
<evidence type="ECO:0000256" key="5">
    <source>
        <dbReference type="HAMAP-Rule" id="MF_01302"/>
    </source>
</evidence>
<dbReference type="NCBIfam" id="NF003115">
    <property type="entry name" value="PRK04034.1"/>
    <property type="match status" value="1"/>
</dbReference>
<protein>
    <recommendedName>
        <fullName evidence="5">Small ribosomal subunit protein uS8</fullName>
    </recommendedName>
</protein>
<evidence type="ECO:0000313" key="8">
    <source>
        <dbReference type="Proteomes" id="UP001208689"/>
    </source>
</evidence>
<dbReference type="Pfam" id="PF00410">
    <property type="entry name" value="Ribosomal_S8"/>
    <property type="match status" value="1"/>
</dbReference>
<dbReference type="EMBL" id="CP104013">
    <property type="protein sequence ID" value="UYP47268.1"/>
    <property type="molecule type" value="Genomic_DNA"/>
</dbReference>
<sequence length="130" mass="14373">MTLLDPLADACSIIKNAETVCKSTVLIHPRSKLIGTVLRILQANGYIAEYESINDGRQGKFKVELLGRINKIGVIKPRKAIKAKHIEAEEKNYLPAVDFGMILLSTSKGVMSHIEAKKQHVGGRLLAYVY</sequence>
<comment type="function">
    <text evidence="5">One of the primary rRNA binding proteins, it binds directly to 16S rRNA central domain where it helps coordinate assembly of the platform of the 30S subunit.</text>
</comment>
<keyword evidence="4 5" id="KW-0687">Ribonucleoprotein</keyword>
<dbReference type="InterPro" id="IPR000630">
    <property type="entry name" value="Ribosomal_uS8"/>
</dbReference>
<dbReference type="Gene3D" id="3.30.1490.10">
    <property type="match status" value="1"/>
</dbReference>
<reference evidence="7" key="1">
    <citation type="submission" date="2022-09" db="EMBL/GenBank/DDBJ databases">
        <title>Actin cytoskeleton and complex cell architecture in an #Asgard archaeon.</title>
        <authorList>
            <person name="Ponce Toledo R.I."/>
            <person name="Schleper C."/>
            <person name="Rodrigues Oliveira T."/>
            <person name="Wollweber F."/>
            <person name="Xu J."/>
            <person name="Rittmann S."/>
            <person name="Klingl A."/>
            <person name="Pilhofer M."/>
        </authorList>
    </citation>
    <scope>NUCLEOTIDE SEQUENCE</scope>
    <source>
        <strain evidence="7">B-35</strain>
    </source>
</reference>
<dbReference type="SUPFAM" id="SSF56047">
    <property type="entry name" value="Ribosomal protein S8"/>
    <property type="match status" value="1"/>
</dbReference>
<evidence type="ECO:0000256" key="6">
    <source>
        <dbReference type="RuleBase" id="RU003660"/>
    </source>
</evidence>
<proteinExistence type="inferred from homology"/>
<evidence type="ECO:0000313" key="7">
    <source>
        <dbReference type="EMBL" id="UYP47268.1"/>
    </source>
</evidence>
<evidence type="ECO:0000256" key="2">
    <source>
        <dbReference type="ARBA" id="ARBA00022730"/>
    </source>
</evidence>
<dbReference type="PROSITE" id="PS00053">
    <property type="entry name" value="RIBOSOMAL_S8"/>
    <property type="match status" value="1"/>
</dbReference>
<keyword evidence="2 5" id="KW-0699">rRNA-binding</keyword>
<accession>A0ABY6HVB2</accession>
<dbReference type="InterPro" id="IPR035987">
    <property type="entry name" value="Ribosomal_uS8_sf"/>
</dbReference>
<gene>
    <name evidence="5" type="primary">rps8</name>
    <name evidence="7" type="ORF">NEF87_003553</name>
</gene>
<keyword evidence="8" id="KW-1185">Reference proteome</keyword>
<comment type="similarity">
    <text evidence="1 5 6">Belongs to the universal ribosomal protein uS8 family.</text>
</comment>
<dbReference type="Gene3D" id="3.30.1370.30">
    <property type="match status" value="1"/>
</dbReference>
<dbReference type="PANTHER" id="PTHR11758">
    <property type="entry name" value="40S RIBOSOMAL PROTEIN S15A"/>
    <property type="match status" value="1"/>
</dbReference>
<dbReference type="HAMAP" id="MF_01302_A">
    <property type="entry name" value="Ribosomal_uS8_A"/>
    <property type="match status" value="1"/>
</dbReference>
<dbReference type="Proteomes" id="UP001208689">
    <property type="component" value="Chromosome"/>
</dbReference>
<evidence type="ECO:0000256" key="3">
    <source>
        <dbReference type="ARBA" id="ARBA00022980"/>
    </source>
</evidence>
<evidence type="ECO:0000256" key="4">
    <source>
        <dbReference type="ARBA" id="ARBA00023274"/>
    </source>
</evidence>
<evidence type="ECO:0000256" key="1">
    <source>
        <dbReference type="ARBA" id="ARBA00006471"/>
    </source>
</evidence>
<name>A0ABY6HVB2_9ARCH</name>